<feature type="region of interest" description="Disordered" evidence="1">
    <location>
        <begin position="1"/>
        <end position="38"/>
    </location>
</feature>
<evidence type="ECO:0000313" key="2">
    <source>
        <dbReference type="EMBL" id="MBX25617.1"/>
    </source>
</evidence>
<protein>
    <submittedName>
        <fullName evidence="2">Protein DETOXIFICATION 44ic</fullName>
    </submittedName>
</protein>
<evidence type="ECO:0000256" key="1">
    <source>
        <dbReference type="SAM" id="MobiDB-lite"/>
    </source>
</evidence>
<dbReference type="EMBL" id="GGEC01045133">
    <property type="protein sequence ID" value="MBX25617.1"/>
    <property type="molecule type" value="Transcribed_RNA"/>
</dbReference>
<organism evidence="2">
    <name type="scientific">Rhizophora mucronata</name>
    <name type="common">Asiatic mangrove</name>
    <dbReference type="NCBI Taxonomy" id="61149"/>
    <lineage>
        <taxon>Eukaryota</taxon>
        <taxon>Viridiplantae</taxon>
        <taxon>Streptophyta</taxon>
        <taxon>Embryophyta</taxon>
        <taxon>Tracheophyta</taxon>
        <taxon>Spermatophyta</taxon>
        <taxon>Magnoliopsida</taxon>
        <taxon>eudicotyledons</taxon>
        <taxon>Gunneridae</taxon>
        <taxon>Pentapetalae</taxon>
        <taxon>rosids</taxon>
        <taxon>fabids</taxon>
        <taxon>Malpighiales</taxon>
        <taxon>Rhizophoraceae</taxon>
        <taxon>Rhizophora</taxon>
    </lineage>
</organism>
<sequence>MNRNNPVHTPARPNTGAARSRNMHEKKPTTTYTIKYGT</sequence>
<accession>A0A2P2M5Y7</accession>
<feature type="compositionally biased region" description="Polar residues" evidence="1">
    <location>
        <begin position="29"/>
        <end position="38"/>
    </location>
</feature>
<reference evidence="2" key="1">
    <citation type="submission" date="2018-02" db="EMBL/GenBank/DDBJ databases">
        <title>Rhizophora mucronata_Transcriptome.</title>
        <authorList>
            <person name="Meera S.P."/>
            <person name="Sreeshan A."/>
            <person name="Augustine A."/>
        </authorList>
    </citation>
    <scope>NUCLEOTIDE SEQUENCE</scope>
    <source>
        <tissue evidence="2">Leaf</tissue>
    </source>
</reference>
<proteinExistence type="predicted"/>
<name>A0A2P2M5Y7_RHIMU</name>
<dbReference type="AlphaFoldDB" id="A0A2P2M5Y7"/>